<reference evidence="5 6" key="1">
    <citation type="submission" date="2016-04" db="EMBL/GenBank/DDBJ databases">
        <title>Complete genome sequence of Dokdonella koreensis DS-123T.</title>
        <authorList>
            <person name="Kim J.F."/>
            <person name="Lee H."/>
            <person name="Kwak M.-J."/>
        </authorList>
    </citation>
    <scope>NUCLEOTIDE SEQUENCE [LARGE SCALE GENOMIC DNA]</scope>
    <source>
        <strain evidence="5 6">DS-123</strain>
    </source>
</reference>
<keyword evidence="2" id="KW-0963">Cytoplasm</keyword>
<dbReference type="GO" id="GO:0005829">
    <property type="term" value="C:cytosol"/>
    <property type="evidence" value="ECO:0007669"/>
    <property type="project" value="UniProtKB-ARBA"/>
</dbReference>
<dbReference type="PANTHER" id="PTHR11544">
    <property type="entry name" value="COLD SHOCK DOMAIN CONTAINING PROTEINS"/>
    <property type="match status" value="1"/>
</dbReference>
<dbReference type="FunFam" id="2.40.50.140:FF:000006">
    <property type="entry name" value="Cold shock protein CspC"/>
    <property type="match status" value="1"/>
</dbReference>
<sequence>MSDRQLGTVKWFNESKGFGFISRENGPDVFVHFRAISGTGFRTLQEGQRVSFRVVQGQKGLQAEDVTAA</sequence>
<keyword evidence="6" id="KW-1185">Reference proteome</keyword>
<dbReference type="KEGG" id="dko:I596_3173"/>
<dbReference type="Pfam" id="PF00313">
    <property type="entry name" value="CSD"/>
    <property type="match status" value="1"/>
</dbReference>
<dbReference type="PRINTS" id="PR00050">
    <property type="entry name" value="COLDSHOCK"/>
</dbReference>
<evidence type="ECO:0000259" key="4">
    <source>
        <dbReference type="PROSITE" id="PS51857"/>
    </source>
</evidence>
<dbReference type="EMBL" id="CP015249">
    <property type="protein sequence ID" value="ANB19163.1"/>
    <property type="molecule type" value="Genomic_DNA"/>
</dbReference>
<organism evidence="5 6">
    <name type="scientific">Dokdonella koreensis DS-123</name>
    <dbReference type="NCBI Taxonomy" id="1300342"/>
    <lineage>
        <taxon>Bacteria</taxon>
        <taxon>Pseudomonadati</taxon>
        <taxon>Pseudomonadota</taxon>
        <taxon>Gammaproteobacteria</taxon>
        <taxon>Lysobacterales</taxon>
        <taxon>Rhodanobacteraceae</taxon>
        <taxon>Dokdonella</taxon>
    </lineage>
</organism>
<dbReference type="AlphaFoldDB" id="A0A160DYL6"/>
<name>A0A160DYL6_9GAMM</name>
<dbReference type="STRING" id="1300342.I596_3173"/>
<dbReference type="InterPro" id="IPR002059">
    <property type="entry name" value="CSP_DNA-bd"/>
</dbReference>
<evidence type="ECO:0000313" key="6">
    <source>
        <dbReference type="Proteomes" id="UP000076830"/>
    </source>
</evidence>
<dbReference type="PIRSF" id="PIRSF002599">
    <property type="entry name" value="Cold_shock_A"/>
    <property type="match status" value="1"/>
</dbReference>
<dbReference type="RefSeq" id="WP_067649632.1">
    <property type="nucleotide sequence ID" value="NZ_CP015249.1"/>
</dbReference>
<comment type="subcellular location">
    <subcellularLocation>
        <location evidence="1 3">Cytoplasm</location>
    </subcellularLocation>
</comment>
<evidence type="ECO:0000256" key="2">
    <source>
        <dbReference type="ARBA" id="ARBA00022490"/>
    </source>
</evidence>
<evidence type="ECO:0000256" key="3">
    <source>
        <dbReference type="RuleBase" id="RU000408"/>
    </source>
</evidence>
<dbReference type="InterPro" id="IPR019844">
    <property type="entry name" value="CSD_CS"/>
</dbReference>
<dbReference type="PROSITE" id="PS51857">
    <property type="entry name" value="CSD_2"/>
    <property type="match status" value="1"/>
</dbReference>
<dbReference type="SUPFAM" id="SSF50249">
    <property type="entry name" value="Nucleic acid-binding proteins"/>
    <property type="match status" value="1"/>
</dbReference>
<dbReference type="PROSITE" id="PS00352">
    <property type="entry name" value="CSD_1"/>
    <property type="match status" value="1"/>
</dbReference>
<evidence type="ECO:0000256" key="1">
    <source>
        <dbReference type="ARBA" id="ARBA00004496"/>
    </source>
</evidence>
<evidence type="ECO:0000313" key="5">
    <source>
        <dbReference type="EMBL" id="ANB19163.1"/>
    </source>
</evidence>
<dbReference type="GO" id="GO:0003676">
    <property type="term" value="F:nucleic acid binding"/>
    <property type="evidence" value="ECO:0007669"/>
    <property type="project" value="InterPro"/>
</dbReference>
<feature type="domain" description="CSD" evidence="4">
    <location>
        <begin position="4"/>
        <end position="68"/>
    </location>
</feature>
<dbReference type="CDD" id="cd04458">
    <property type="entry name" value="CSP_CDS"/>
    <property type="match status" value="1"/>
</dbReference>
<dbReference type="InterPro" id="IPR050181">
    <property type="entry name" value="Cold_shock_domain"/>
</dbReference>
<gene>
    <name evidence="5" type="ORF">I596_3173</name>
</gene>
<dbReference type="InterPro" id="IPR011129">
    <property type="entry name" value="CSD"/>
</dbReference>
<dbReference type="Gene3D" id="2.40.50.140">
    <property type="entry name" value="Nucleic acid-binding proteins"/>
    <property type="match status" value="1"/>
</dbReference>
<protein>
    <submittedName>
        <fullName evidence="5">Cold shock protein CspE</fullName>
    </submittedName>
</protein>
<accession>A0A160DYL6</accession>
<dbReference type="SMART" id="SM00357">
    <property type="entry name" value="CSP"/>
    <property type="match status" value="1"/>
</dbReference>
<proteinExistence type="predicted"/>
<dbReference type="InterPro" id="IPR012156">
    <property type="entry name" value="Cold_shock_CspA"/>
</dbReference>
<dbReference type="InterPro" id="IPR012340">
    <property type="entry name" value="NA-bd_OB-fold"/>
</dbReference>
<dbReference type="Proteomes" id="UP000076830">
    <property type="component" value="Chromosome"/>
</dbReference>
<dbReference type="OrthoDB" id="9810590at2"/>